<protein>
    <submittedName>
        <fullName evidence="1">Uncharacterized protein</fullName>
    </submittedName>
</protein>
<sequence>MEESTLSLVSNLEILDTLSADSVQEIVVSYGSFCSATLSLIPRSNPLQARPPFSRSRFLSQAKVHDLAGDDYRASVLGSINEWIKDVPLQFLHALLAYLGETTSYYSPSPGLKSPLASHPSACYPAINAPSEGLVRWHLRLEYFAYETLQDLRISKLFEIIVDYPDSSPAIKDLKQCLDYTGQHSKLVESFISALRYRLLTAGASTNDILHQYVSTIKALQTIDPAGVFLEAVGEPIKDYLRGRKDAIKCIVTMLTNGTGGNPNGSGITGDSLLEDLNRDEESQENVGADDDFNTDDKQAWVNAASWVPDPVEADPLKGSRNQRKVDILGMIVGIIGSKDQLVNEYRVMLAEKLLNKPDYDIDSEIRTLELLKSSMQRCEIMLNDLIDSKRTNHNIKATIKSAQTGSEPAETGASMDILNATILSSNFWPPIQDEALNVPETVKQLLTDYAKRFHEIKTPRKLLWKKNLGTVKLELQFEDRTMQLSVAPIHAAIIMQFQDQTRWTSNRLATVIGVHVDVLKRRMNFWISKFSPLFYTRGILSESLGKDLNDHVFTLVEGIVDAGKNSGSTGSCEELLGGDEEGERSVASVEDQIRKEMTIYELNSALKEPAVKDMVFPLWIRVKCLDELLLLLYLNFEGDVSFGGAWGGAEDSYLDNSFPKVYNGNAHQFRQHGIGSHSQYSQADPPYDKSLQQLQSFLSGLVSEEKLELRDGMYFLKK</sequence>
<organism evidence="1 2">
    <name type="scientific">Populus alba</name>
    <name type="common">White poplar</name>
    <dbReference type="NCBI Taxonomy" id="43335"/>
    <lineage>
        <taxon>Eukaryota</taxon>
        <taxon>Viridiplantae</taxon>
        <taxon>Streptophyta</taxon>
        <taxon>Embryophyta</taxon>
        <taxon>Tracheophyta</taxon>
        <taxon>Spermatophyta</taxon>
        <taxon>Magnoliopsida</taxon>
        <taxon>eudicotyledons</taxon>
        <taxon>Gunneridae</taxon>
        <taxon>Pentapetalae</taxon>
        <taxon>rosids</taxon>
        <taxon>fabids</taxon>
        <taxon>Malpighiales</taxon>
        <taxon>Salicaceae</taxon>
        <taxon>Saliceae</taxon>
        <taxon>Populus</taxon>
    </lineage>
</organism>
<gene>
    <name evidence="1" type="ORF">D5086_016174</name>
</gene>
<keyword evidence="2" id="KW-1185">Reference proteome</keyword>
<comment type="caution">
    <text evidence="1">The sequence shown here is derived from an EMBL/GenBank/DDBJ whole genome shotgun (WGS) entry which is preliminary data.</text>
</comment>
<dbReference type="Proteomes" id="UP000309997">
    <property type="component" value="Unassembled WGS sequence"/>
</dbReference>
<name>A0ACC4BUM9_POPAL</name>
<proteinExistence type="predicted"/>
<dbReference type="EMBL" id="RCHU02000008">
    <property type="protein sequence ID" value="KAL3581842.1"/>
    <property type="molecule type" value="Genomic_DNA"/>
</dbReference>
<evidence type="ECO:0000313" key="1">
    <source>
        <dbReference type="EMBL" id="KAL3581842.1"/>
    </source>
</evidence>
<accession>A0ACC4BUM9</accession>
<reference evidence="1 2" key="1">
    <citation type="journal article" date="2024" name="Plant Biotechnol. J.">
        <title>Genome and CRISPR/Cas9 system of a widespread forest tree (Populus alba) in the world.</title>
        <authorList>
            <person name="Liu Y.J."/>
            <person name="Jiang P.F."/>
            <person name="Han X.M."/>
            <person name="Li X.Y."/>
            <person name="Wang H.M."/>
            <person name="Wang Y.J."/>
            <person name="Wang X.X."/>
            <person name="Zeng Q.Y."/>
        </authorList>
    </citation>
    <scope>NUCLEOTIDE SEQUENCE [LARGE SCALE GENOMIC DNA]</scope>
    <source>
        <strain evidence="2">cv. PAL-ZL1</strain>
    </source>
</reference>
<evidence type="ECO:0000313" key="2">
    <source>
        <dbReference type="Proteomes" id="UP000309997"/>
    </source>
</evidence>